<dbReference type="InterPro" id="IPR000594">
    <property type="entry name" value="ThiF_NAD_FAD-bd"/>
</dbReference>
<evidence type="ECO:0000259" key="1">
    <source>
        <dbReference type="Pfam" id="PF00899"/>
    </source>
</evidence>
<protein>
    <submittedName>
        <fullName evidence="2">Unannotated protein</fullName>
    </submittedName>
</protein>
<dbReference type="EMBL" id="CAESAJ010000049">
    <property type="protein sequence ID" value="CAB4336425.1"/>
    <property type="molecule type" value="Genomic_DNA"/>
</dbReference>
<accession>A0A6J5Z129</accession>
<dbReference type="Gene3D" id="3.40.50.720">
    <property type="entry name" value="NAD(P)-binding Rossmann-like Domain"/>
    <property type="match status" value="1"/>
</dbReference>
<sequence>MRNFQLLPGVHVYPRTDGTYQIGINPRNAVVLPHHVAHLFPGANISSETLVAAELDIPAIQALLLNHELAQHTETLASGLSSLDHRARNSLLRETINRPKVQQSRISTAIHIYGGGRLGTTIAVLMAASGFPHIRVIDSSKVQDSDVAPWGASRIDVGLRRDQCASLLIERAHRGAHLRQNYPDTHVERTVAIIVPDQVADSPWFAPNSIDAFMASGTPHMLAGVTSHDAWISHVIEPGLTPCLRCNYYMQCDVDQEWPLISQRLTTHKAIDTAPAALVLHAAINVINRLDTWFDDPSNGSCGWTKWNLPELELGHTGWDSHPACGCSWS</sequence>
<evidence type="ECO:0000313" key="2">
    <source>
        <dbReference type="EMBL" id="CAB4336425.1"/>
    </source>
</evidence>
<reference evidence="2" key="1">
    <citation type="submission" date="2020-05" db="EMBL/GenBank/DDBJ databases">
        <authorList>
            <person name="Chiriac C."/>
            <person name="Salcher M."/>
            <person name="Ghai R."/>
            <person name="Kavagutti S V."/>
        </authorList>
    </citation>
    <scope>NUCLEOTIDE SEQUENCE</scope>
</reference>
<dbReference type="AlphaFoldDB" id="A0A6J5Z129"/>
<dbReference type="Pfam" id="PF00899">
    <property type="entry name" value="ThiF"/>
    <property type="match status" value="1"/>
</dbReference>
<gene>
    <name evidence="2" type="ORF">UFOPK3770_00602</name>
</gene>
<proteinExistence type="predicted"/>
<organism evidence="2">
    <name type="scientific">freshwater metagenome</name>
    <dbReference type="NCBI Taxonomy" id="449393"/>
    <lineage>
        <taxon>unclassified sequences</taxon>
        <taxon>metagenomes</taxon>
        <taxon>ecological metagenomes</taxon>
    </lineage>
</organism>
<dbReference type="GO" id="GO:0008641">
    <property type="term" value="F:ubiquitin-like modifier activating enzyme activity"/>
    <property type="evidence" value="ECO:0007669"/>
    <property type="project" value="InterPro"/>
</dbReference>
<dbReference type="InterPro" id="IPR035985">
    <property type="entry name" value="Ubiquitin-activating_enz"/>
</dbReference>
<name>A0A6J5Z129_9ZZZZ</name>
<feature type="domain" description="THIF-type NAD/FAD binding fold" evidence="1">
    <location>
        <begin position="102"/>
        <end position="293"/>
    </location>
</feature>
<dbReference type="SUPFAM" id="SSF69572">
    <property type="entry name" value="Activating enzymes of the ubiquitin-like proteins"/>
    <property type="match status" value="1"/>
</dbReference>